<dbReference type="EMBL" id="AGQV01000004">
    <property type="protein sequence ID" value="EHH68138.1"/>
    <property type="molecule type" value="Genomic_DNA"/>
</dbReference>
<comment type="caution">
    <text evidence="1">The sequence shown here is derived from an EMBL/GenBank/DDBJ whole genome shotgun (WGS) entry which is preliminary data.</text>
</comment>
<proteinExistence type="predicted"/>
<accession>G6XJ22</accession>
<sequence length="63" mass="7174">MNCSPDSVKPEGFSAEFDIHAVPQTFRKTGEKHDLPRYRESGIQPPVRAELLCNISRKHLILL</sequence>
<keyword evidence="2" id="KW-1185">Reference proteome</keyword>
<reference evidence="1 2" key="1">
    <citation type="submission" date="2011-10" db="EMBL/GenBank/DDBJ databases">
        <title>Genome sequence of Gluconobacter morbifer G707, isolated from Drosophila gut.</title>
        <authorList>
            <person name="Lee W.-J."/>
            <person name="Kim E.-K."/>
        </authorList>
    </citation>
    <scope>NUCLEOTIDE SEQUENCE [LARGE SCALE GENOMIC DNA]</scope>
    <source>
        <strain evidence="1 2">G707</strain>
    </source>
</reference>
<gene>
    <name evidence="1" type="ORF">GMO_14880</name>
</gene>
<dbReference type="AlphaFoldDB" id="G6XJ22"/>
<dbReference type="STRING" id="1088869.GMO_14880"/>
<dbReference type="PATRIC" id="fig|1088869.3.peg.1487"/>
<dbReference type="Proteomes" id="UP000004949">
    <property type="component" value="Unassembled WGS sequence"/>
</dbReference>
<organism evidence="1 2">
    <name type="scientific">Gluconobacter morbifer G707</name>
    <dbReference type="NCBI Taxonomy" id="1088869"/>
    <lineage>
        <taxon>Bacteria</taxon>
        <taxon>Pseudomonadati</taxon>
        <taxon>Pseudomonadota</taxon>
        <taxon>Alphaproteobacteria</taxon>
        <taxon>Acetobacterales</taxon>
        <taxon>Acetobacteraceae</taxon>
        <taxon>Gluconobacter</taxon>
    </lineage>
</organism>
<evidence type="ECO:0000313" key="2">
    <source>
        <dbReference type="Proteomes" id="UP000004949"/>
    </source>
</evidence>
<name>G6XJ22_9PROT</name>
<evidence type="ECO:0000313" key="1">
    <source>
        <dbReference type="EMBL" id="EHH68138.1"/>
    </source>
</evidence>
<protein>
    <submittedName>
        <fullName evidence="1">Uncharacterized protein</fullName>
    </submittedName>
</protein>